<dbReference type="Pfam" id="PF02861">
    <property type="entry name" value="Clp_N"/>
    <property type="match status" value="1"/>
</dbReference>
<feature type="coiled-coil region" evidence="9">
    <location>
        <begin position="409"/>
        <end position="494"/>
    </location>
</feature>
<dbReference type="InterPro" id="IPR050130">
    <property type="entry name" value="ClpA_ClpB"/>
</dbReference>
<dbReference type="GO" id="GO:0005737">
    <property type="term" value="C:cytoplasm"/>
    <property type="evidence" value="ECO:0007669"/>
    <property type="project" value="TreeGrafter"/>
</dbReference>
<dbReference type="Pfam" id="PF10431">
    <property type="entry name" value="ClpB_D2-small"/>
    <property type="match status" value="1"/>
</dbReference>
<evidence type="ECO:0000313" key="12">
    <source>
        <dbReference type="Proteomes" id="UP000323707"/>
    </source>
</evidence>
<dbReference type="Pfam" id="PF07724">
    <property type="entry name" value="AAA_2"/>
    <property type="match status" value="1"/>
</dbReference>
<dbReference type="SUPFAM" id="SSF52540">
    <property type="entry name" value="P-loop containing nucleoside triphosphate hydrolases"/>
    <property type="match status" value="2"/>
</dbReference>
<dbReference type="PANTHER" id="PTHR11638:SF18">
    <property type="entry name" value="HEAT SHOCK PROTEIN 104"/>
    <property type="match status" value="1"/>
</dbReference>
<dbReference type="InterPro" id="IPR003959">
    <property type="entry name" value="ATPase_AAA_core"/>
</dbReference>
<keyword evidence="5" id="KW-0067">ATP-binding</keyword>
<evidence type="ECO:0000256" key="3">
    <source>
        <dbReference type="ARBA" id="ARBA00022737"/>
    </source>
</evidence>
<evidence type="ECO:0000256" key="6">
    <source>
        <dbReference type="ARBA" id="ARBA00023186"/>
    </source>
</evidence>
<dbReference type="GO" id="GO:0016887">
    <property type="term" value="F:ATP hydrolysis activity"/>
    <property type="evidence" value="ECO:0007669"/>
    <property type="project" value="InterPro"/>
</dbReference>
<dbReference type="FunFam" id="3.40.50.300:FF:000120">
    <property type="entry name" value="ATP-dependent chaperone ClpB"/>
    <property type="match status" value="1"/>
</dbReference>
<dbReference type="GO" id="GO:0005524">
    <property type="term" value="F:ATP binding"/>
    <property type="evidence" value="ECO:0007669"/>
    <property type="project" value="UniProtKB-KW"/>
</dbReference>
<dbReference type="GO" id="GO:0034605">
    <property type="term" value="P:cellular response to heat"/>
    <property type="evidence" value="ECO:0007669"/>
    <property type="project" value="TreeGrafter"/>
</dbReference>
<feature type="domain" description="Clp R" evidence="10">
    <location>
        <begin position="2"/>
        <end position="144"/>
    </location>
</feature>
<keyword evidence="4" id="KW-0547">Nucleotide-binding</keyword>
<reference evidence="11 12" key="1">
    <citation type="submission" date="2019-09" db="EMBL/GenBank/DDBJ databases">
        <title>Draft genome sequence of various Type strains from the CCUG.</title>
        <authorList>
            <person name="Pineiro-Iglesias B."/>
            <person name="Tunovic T."/>
            <person name="Unosson C."/>
            <person name="Inganas E."/>
            <person name="Ohlen M."/>
            <person name="Cardew S."/>
            <person name="Jensie-Markopoulos S."/>
            <person name="Salva-Serra F."/>
            <person name="Jaen-Luchoro D."/>
            <person name="Karlsson R."/>
            <person name="Svensson-Stadler L."/>
            <person name="Chun J."/>
            <person name="Moore E."/>
        </authorList>
    </citation>
    <scope>NUCLEOTIDE SEQUENCE [LARGE SCALE GENOMIC DNA]</scope>
    <source>
        <strain evidence="11 12">CCUG 32756T</strain>
    </source>
</reference>
<evidence type="ECO:0000259" key="10">
    <source>
        <dbReference type="PROSITE" id="PS51903"/>
    </source>
</evidence>
<dbReference type="FunFam" id="3.40.50.300:FF:000025">
    <property type="entry name" value="ATP-dependent Clp protease subunit"/>
    <property type="match status" value="1"/>
</dbReference>
<dbReference type="CDD" id="cd19499">
    <property type="entry name" value="RecA-like_ClpB_Hsp104-like"/>
    <property type="match status" value="1"/>
</dbReference>
<dbReference type="CDD" id="cd00009">
    <property type="entry name" value="AAA"/>
    <property type="match status" value="1"/>
</dbReference>
<evidence type="ECO:0000256" key="4">
    <source>
        <dbReference type="ARBA" id="ARBA00022741"/>
    </source>
</evidence>
<dbReference type="PANTHER" id="PTHR11638">
    <property type="entry name" value="ATP-DEPENDENT CLP PROTEASE"/>
    <property type="match status" value="1"/>
</dbReference>
<dbReference type="SMART" id="SM01086">
    <property type="entry name" value="ClpB_D2-small"/>
    <property type="match status" value="1"/>
</dbReference>
<dbReference type="SUPFAM" id="SSF81923">
    <property type="entry name" value="Double Clp-N motif"/>
    <property type="match status" value="1"/>
</dbReference>
<dbReference type="FunFam" id="3.40.50.300:FF:000010">
    <property type="entry name" value="Chaperone clpB 1, putative"/>
    <property type="match status" value="1"/>
</dbReference>
<dbReference type="EMBL" id="VXKE01000021">
    <property type="protein sequence ID" value="KAA8707870.1"/>
    <property type="molecule type" value="Genomic_DNA"/>
</dbReference>
<accession>A0A5M9QI63</accession>
<evidence type="ECO:0000256" key="9">
    <source>
        <dbReference type="SAM" id="Coils"/>
    </source>
</evidence>
<dbReference type="Pfam" id="PF17871">
    <property type="entry name" value="AAA_lid_9"/>
    <property type="match status" value="1"/>
</dbReference>
<evidence type="ECO:0000313" key="11">
    <source>
        <dbReference type="EMBL" id="KAA8707870.1"/>
    </source>
</evidence>
<evidence type="ECO:0000256" key="5">
    <source>
        <dbReference type="ARBA" id="ARBA00022840"/>
    </source>
</evidence>
<proteinExistence type="inferred from homology"/>
<dbReference type="InterPro" id="IPR027417">
    <property type="entry name" value="P-loop_NTPase"/>
</dbReference>
<dbReference type="PRINTS" id="PR00300">
    <property type="entry name" value="CLPPROTEASEA"/>
</dbReference>
<dbReference type="InterPro" id="IPR004176">
    <property type="entry name" value="Clp_R_N"/>
</dbReference>
<dbReference type="PROSITE" id="PS51903">
    <property type="entry name" value="CLP_R"/>
    <property type="match status" value="1"/>
</dbReference>
<dbReference type="RefSeq" id="WP_150337871.1">
    <property type="nucleotide sequence ID" value="NZ_JAERIX010000052.1"/>
</dbReference>
<keyword evidence="9" id="KW-0175">Coiled coil</keyword>
<dbReference type="Pfam" id="PF00004">
    <property type="entry name" value="AAA"/>
    <property type="match status" value="1"/>
</dbReference>
<evidence type="ECO:0000256" key="8">
    <source>
        <dbReference type="PROSITE-ProRule" id="PRU01251"/>
    </source>
</evidence>
<gene>
    <name evidence="11" type="ORF">F4V45_08400</name>
</gene>
<dbReference type="InterPro" id="IPR019489">
    <property type="entry name" value="Clp_ATPase_C"/>
</dbReference>
<evidence type="ECO:0000256" key="1">
    <source>
        <dbReference type="ARBA" id="ARBA00008675"/>
    </source>
</evidence>
<comment type="caution">
    <text evidence="11">The sequence shown here is derived from an EMBL/GenBank/DDBJ whole genome shotgun (WGS) entry which is preliminary data.</text>
</comment>
<dbReference type="SMART" id="SM00382">
    <property type="entry name" value="AAA"/>
    <property type="match status" value="2"/>
</dbReference>
<dbReference type="InterPro" id="IPR018368">
    <property type="entry name" value="ClpA/B_CS1"/>
</dbReference>
<organism evidence="11 12">
    <name type="scientific">Helicobacter canis</name>
    <dbReference type="NCBI Taxonomy" id="29419"/>
    <lineage>
        <taxon>Bacteria</taxon>
        <taxon>Pseudomonadati</taxon>
        <taxon>Campylobacterota</taxon>
        <taxon>Epsilonproteobacteria</taxon>
        <taxon>Campylobacterales</taxon>
        <taxon>Helicobacteraceae</taxon>
        <taxon>Helicobacter</taxon>
    </lineage>
</organism>
<dbReference type="Proteomes" id="UP000323707">
    <property type="component" value="Unassembled WGS sequence"/>
</dbReference>
<dbReference type="InterPro" id="IPR001270">
    <property type="entry name" value="ClpA/B"/>
</dbReference>
<evidence type="ECO:0000256" key="2">
    <source>
        <dbReference type="ARBA" id="ARBA00017574"/>
    </source>
</evidence>
<comment type="subunit">
    <text evidence="7">Homohexamer. The oligomerization is ATP-dependent.</text>
</comment>
<dbReference type="Gene3D" id="3.40.50.300">
    <property type="entry name" value="P-loop containing nucleotide triphosphate hydrolases"/>
    <property type="match status" value="3"/>
</dbReference>
<comment type="similarity">
    <text evidence="1">Belongs to the ClpA/ClpB family.</text>
</comment>
<dbReference type="InterPro" id="IPR041546">
    <property type="entry name" value="ClpA/ClpB_AAA_lid"/>
</dbReference>
<dbReference type="InterPro" id="IPR036628">
    <property type="entry name" value="Clp_N_dom_sf"/>
</dbReference>
<sequence>MFEKLTNQSKEALDSAASLALHANNQEITSAHLLWAMLTDTQSILNQALNAMNADKAAITLEAKSAVENLPKSSQVSKESLRLSQELANALHNAQGYATQNGDSYIALDSIIIANAKSEVFAKILGKYVDMHELAKSLESMRKGAKISSQNDDSTLQSLAKFGIDLTAKALENSLDPVIGRDEEIMRMMQILIRKSKNNPILLGEPGVGKTAVVEGLAQRIVRKEVPLSLQHKRVIALDMSALVAGAKYRGEFEERLKAVVDEVKKAGNVILFIDEIHTIVGAGAAEGSMDAANILKPALARGELHTIGATTLKEYRKYFEKDAALTRRFQPIALNEPSVSQSLQILRGIKERLEAHHKVSITDSALVAAAKLSARYITDRFLPDKAIDLIDEAAAELKMQIESQPNALASIKREIENLTIEQEAIKMETSNTSKKGASTDRLAEIEKELGDAKEEQRRLEAQFESEKQVFQEIAQSKDKIDSLRSECELAKRDGNLQRAAEIEYGLLPAEKEALQALEQKWESMQEGGTLLKNSVTQESIAEIVSRWTQIPVRKMLQSEKDRILGIEQELAQSVVGQDEALRAIARAIKRNKAGLSDGNRPIGSFLFLGPTGVGKTESAKALARFLFDSEKNLIRFDMSEYMQKHEVSRLVGAAPGYVGYEEGGQLTEALRRKPYSVVLFDEIEKAHPDVFNLLLQVLDDGRITDNKGVTIDCKNTIIILTSNIGSQKIMDIADKNAREAAVRDELKSYFKPEFINRLDDIVIFNPLSLENITKIVENLLASIATKLSDRGIGIELTQSAKAFIAEVGFDPVFGARPLKRAMYEEIEDKLAELILEAKVQEGDKVVFDMKDSALSVEIIHQDT</sequence>
<dbReference type="Gene3D" id="1.10.8.60">
    <property type="match status" value="1"/>
</dbReference>
<dbReference type="AlphaFoldDB" id="A0A5M9QI63"/>
<dbReference type="PROSITE" id="PS00870">
    <property type="entry name" value="CLPAB_1"/>
    <property type="match status" value="1"/>
</dbReference>
<evidence type="ECO:0000256" key="7">
    <source>
        <dbReference type="ARBA" id="ARBA00026057"/>
    </source>
</evidence>
<protein>
    <recommendedName>
        <fullName evidence="2">Chaperone protein ClpB</fullName>
    </recommendedName>
</protein>
<name>A0A5M9QI63_9HELI</name>
<dbReference type="Gene3D" id="1.10.1780.10">
    <property type="entry name" value="Clp, N-terminal domain"/>
    <property type="match status" value="1"/>
</dbReference>
<keyword evidence="6" id="KW-0143">Chaperone</keyword>
<dbReference type="InterPro" id="IPR003593">
    <property type="entry name" value="AAA+_ATPase"/>
</dbReference>
<keyword evidence="3 8" id="KW-0677">Repeat</keyword>